<dbReference type="InterPro" id="IPR036683">
    <property type="entry name" value="CO_DH_flav_C_dom_sf"/>
</dbReference>
<dbReference type="Gene3D" id="3.30.390.50">
    <property type="entry name" value="CO dehydrogenase flavoprotein, C-terminal domain"/>
    <property type="match status" value="1"/>
</dbReference>
<evidence type="ECO:0000259" key="3">
    <source>
        <dbReference type="SMART" id="SM01008"/>
    </source>
</evidence>
<dbReference type="FunFam" id="3.30.365.10:FF:000019">
    <property type="entry name" value="indole-3-acetaldehyde oxidase"/>
    <property type="match status" value="1"/>
</dbReference>
<dbReference type="InterPro" id="IPR016208">
    <property type="entry name" value="Ald_Oxase/xanthine_DH-like"/>
</dbReference>
<dbReference type="GO" id="GO:0005506">
    <property type="term" value="F:iron ion binding"/>
    <property type="evidence" value="ECO:0007669"/>
    <property type="project" value="InterPro"/>
</dbReference>
<evidence type="ECO:0000256" key="2">
    <source>
        <dbReference type="ARBA" id="ARBA00023002"/>
    </source>
</evidence>
<gene>
    <name evidence="5" type="primary">XDH</name>
</gene>
<dbReference type="PANTHER" id="PTHR11908:SF132">
    <property type="entry name" value="ALDEHYDE OXIDASE 1-RELATED"/>
    <property type="match status" value="1"/>
</dbReference>
<sequence>MQTGTLGGNISIKKKYPEFPSDVFITFEALDVQIVVGEDSTTQRTVSLQEYLSLTNKTLIIIAFELKPYPKANFYFDSYKIMPRAQNSHAYVNAAFLLNISLPAGKVISARICFGGINPDFIHAKAIESALVDQYLFDKNTISNIFENLKSQLEPNAILPDASPEYRLNLAGGLLYKTLLRIAPNDSVKEEYKSGGNLLYRPLSCGMQSFDTIEKNYPVTQAVQKIEAMIQCSGEATYMNDVITTSNSIFCAFVNATKVGANIEQVDASDILQMPGVVAFYTAKDIPGTNLSCDPSFGYDVEEIFCSGVVKYYGQPLGVLVALTHDIANHLASKVKVTYSNSVYNVLPTTSHVFEAQELERLHKVKSSALKNIQFSQKPDISSKGVFEIGGQYHFTMEPQTTIAVPFEEGLQVWTATQWMDHTQSVIAKMLQIKANDVQLKVRRLGGGYGSKITRGNQVACAASLVAYKLNRPARFVQTIESMMTANGKRWGCRSDYEFHIKSNGKIVGMENTFYQDAGCTLNENPIKGHSVVCAKNCYELSDSNSKIVAEAVITDAPSSTWCRAPGSVEGIAMIENILEHIAFEANIDPVDARLANIKSGNKMEELLPRFIKSTDYKRRREEIDKFNDKNRWIKRGLGVAIMEYPVFLFGQYPATVSIYHVDGTTVISHGGIEMGQGMNTKVAQVAAHTLGIPLSYIKIESSDTINGANSMVTGGAVGSESLCFAVRKACETLNDRLKPVKDELGKNAGWLNIVQLAWTKSINLIVSDHYKKGDMENYSVYGLALTEMEIDILTGNNQIKRVDILEDAGESLSPYIDIGQVEGSFVMLLGYWLTEQLIYDRQTGELLTNRTWNYKPPGARDIPIDFRIELLQKNPNPAGFMRSKATGEPPCCLAVSSIFAIQHALQSARKDAGLKREWVRLGAPTTPETIVLNSGTDISKFSLV</sequence>
<dbReference type="InterPro" id="IPR037165">
    <property type="entry name" value="AldOxase/xan_DH_Mopterin-bd_sf"/>
</dbReference>
<dbReference type="SMART" id="SM01008">
    <property type="entry name" value="Ald_Xan_dh_C"/>
    <property type="match status" value="1"/>
</dbReference>
<dbReference type="SMART" id="SM01092">
    <property type="entry name" value="CO_deh_flav_C"/>
    <property type="match status" value="1"/>
</dbReference>
<dbReference type="Gene3D" id="3.30.365.10">
    <property type="entry name" value="Aldehyde oxidase/xanthine dehydrogenase, molybdopterin binding domain"/>
    <property type="match status" value="4"/>
</dbReference>
<accession>W8BXC2</accession>
<protein>
    <submittedName>
        <fullName evidence="5">Xanthine dehydrogenase</fullName>
    </submittedName>
</protein>
<keyword evidence="1" id="KW-0500">Molybdenum</keyword>
<dbReference type="GO" id="GO:0016491">
    <property type="term" value="F:oxidoreductase activity"/>
    <property type="evidence" value="ECO:0007669"/>
    <property type="project" value="UniProtKB-KW"/>
</dbReference>
<dbReference type="InterPro" id="IPR046867">
    <property type="entry name" value="AldOxase/xan_DH_MoCoBD2"/>
</dbReference>
<dbReference type="FunFam" id="3.90.1170.50:FF:000003">
    <property type="entry name" value="Aldehyde oxidase"/>
    <property type="match status" value="1"/>
</dbReference>
<name>W8BXC2_CERCA</name>
<dbReference type="FunFam" id="3.30.390.50:FF:000003">
    <property type="entry name" value="Aldehyde oxidase1"/>
    <property type="match status" value="1"/>
</dbReference>
<dbReference type="InterPro" id="IPR036856">
    <property type="entry name" value="Ald_Oxase/Xan_DH_a/b_sf"/>
</dbReference>
<evidence type="ECO:0000313" key="5">
    <source>
        <dbReference type="EMBL" id="JAB93869.1"/>
    </source>
</evidence>
<evidence type="ECO:0000256" key="1">
    <source>
        <dbReference type="ARBA" id="ARBA00022505"/>
    </source>
</evidence>
<dbReference type="Pfam" id="PF01315">
    <property type="entry name" value="Ald_Xan_dh_C"/>
    <property type="match status" value="1"/>
</dbReference>
<dbReference type="Pfam" id="PF02738">
    <property type="entry name" value="MoCoBD_1"/>
    <property type="match status" value="1"/>
</dbReference>
<dbReference type="Gene3D" id="3.90.1170.50">
    <property type="entry name" value="Aldehyde oxidase/xanthine dehydrogenase, a/b hammerhead"/>
    <property type="match status" value="1"/>
</dbReference>
<dbReference type="InterPro" id="IPR008274">
    <property type="entry name" value="AldOxase/xan_DH_MoCoBD1"/>
</dbReference>
<dbReference type="SUPFAM" id="SSF56003">
    <property type="entry name" value="Molybdenum cofactor-binding domain"/>
    <property type="match status" value="1"/>
</dbReference>
<keyword evidence="2" id="KW-0560">Oxidoreductase</keyword>
<dbReference type="Pfam" id="PF03450">
    <property type="entry name" value="CO_deh_flav_C"/>
    <property type="match status" value="1"/>
</dbReference>
<dbReference type="SUPFAM" id="SSF54665">
    <property type="entry name" value="CO dehydrogenase molybdoprotein N-domain-like"/>
    <property type="match status" value="1"/>
</dbReference>
<dbReference type="InterPro" id="IPR005107">
    <property type="entry name" value="CO_DH_flav_C"/>
</dbReference>
<dbReference type="AlphaFoldDB" id="W8BXC2"/>
<evidence type="ECO:0000259" key="4">
    <source>
        <dbReference type="SMART" id="SM01092"/>
    </source>
</evidence>
<dbReference type="InterPro" id="IPR000674">
    <property type="entry name" value="Ald_Oxase/Xan_DH_a/b"/>
</dbReference>
<dbReference type="EMBL" id="GAMC01012686">
    <property type="protein sequence ID" value="JAB93869.1"/>
    <property type="molecule type" value="mRNA"/>
</dbReference>
<reference evidence="5" key="2">
    <citation type="journal article" date="2014" name="BMC Genomics">
        <title>A genomic perspective to assessing quality of mass-reared SIT flies used in Mediterranean fruit fly (Ceratitis capitata) eradication in California.</title>
        <authorList>
            <person name="Calla B."/>
            <person name="Hall B."/>
            <person name="Hou S."/>
            <person name="Geib S.M."/>
        </authorList>
    </citation>
    <scope>NUCLEOTIDE SEQUENCE</scope>
</reference>
<dbReference type="SUPFAM" id="SSF55447">
    <property type="entry name" value="CO dehydrogenase flavoprotein C-terminal domain-like"/>
    <property type="match status" value="1"/>
</dbReference>
<dbReference type="FunFam" id="3.30.365.10:FF:000009">
    <property type="entry name" value="Aldehyde oxidase"/>
    <property type="match status" value="1"/>
</dbReference>
<feature type="domain" description="Aldehyde oxidase/xanthine dehydrogenase a/b hammerhead" evidence="3">
    <location>
        <begin position="233"/>
        <end position="348"/>
    </location>
</feature>
<feature type="domain" description="CO dehydrogenase flavoprotein C-terminal" evidence="4">
    <location>
        <begin position="77"/>
        <end position="182"/>
    </location>
</feature>
<dbReference type="PANTHER" id="PTHR11908">
    <property type="entry name" value="XANTHINE DEHYDROGENASE"/>
    <property type="match status" value="1"/>
</dbReference>
<dbReference type="OrthoDB" id="8300278at2759"/>
<reference evidence="5" key="1">
    <citation type="submission" date="2013-07" db="EMBL/GenBank/DDBJ databases">
        <authorList>
            <person name="Geib S."/>
        </authorList>
    </citation>
    <scope>NUCLEOTIDE SEQUENCE</scope>
</reference>
<dbReference type="Pfam" id="PF20256">
    <property type="entry name" value="MoCoBD_2"/>
    <property type="match status" value="1"/>
</dbReference>
<organism evidence="5">
    <name type="scientific">Ceratitis capitata</name>
    <name type="common">Mediterranean fruit fly</name>
    <name type="synonym">Tephritis capitata</name>
    <dbReference type="NCBI Taxonomy" id="7213"/>
    <lineage>
        <taxon>Eukaryota</taxon>
        <taxon>Metazoa</taxon>
        <taxon>Ecdysozoa</taxon>
        <taxon>Arthropoda</taxon>
        <taxon>Hexapoda</taxon>
        <taxon>Insecta</taxon>
        <taxon>Pterygota</taxon>
        <taxon>Neoptera</taxon>
        <taxon>Endopterygota</taxon>
        <taxon>Diptera</taxon>
        <taxon>Brachycera</taxon>
        <taxon>Muscomorpha</taxon>
        <taxon>Tephritoidea</taxon>
        <taxon>Tephritidae</taxon>
        <taxon>Ceratitis</taxon>
        <taxon>Ceratitis</taxon>
    </lineage>
</organism>
<proteinExistence type="evidence at transcript level"/>